<dbReference type="PANTHER" id="PTHR30008:SF0">
    <property type="entry name" value="EXODEOXYRIBONUCLEASE 7 LARGE SUBUNIT"/>
    <property type="match status" value="1"/>
</dbReference>
<proteinExistence type="predicted"/>
<keyword evidence="3" id="KW-1185">Reference proteome</keyword>
<dbReference type="AlphaFoldDB" id="A0A841GUK5"/>
<dbReference type="PANTHER" id="PTHR30008">
    <property type="entry name" value="EXODEOXYRIBONUCLEASE 7 LARGE SUBUNIT"/>
    <property type="match status" value="1"/>
</dbReference>
<organism evidence="2 3">
    <name type="scientific">Thermosipho japonicus</name>
    <dbReference type="NCBI Taxonomy" id="90323"/>
    <lineage>
        <taxon>Bacteria</taxon>
        <taxon>Thermotogati</taxon>
        <taxon>Thermotogota</taxon>
        <taxon>Thermotogae</taxon>
        <taxon>Thermotogales</taxon>
        <taxon>Fervidobacteriaceae</taxon>
        <taxon>Thermosipho</taxon>
    </lineage>
</organism>
<dbReference type="EC" id="3.1.11.6" evidence="2"/>
<gene>
    <name evidence="2" type="ORF">HNP65_001724</name>
</gene>
<dbReference type="GO" id="GO:0008855">
    <property type="term" value="F:exodeoxyribonuclease VII activity"/>
    <property type="evidence" value="ECO:0007669"/>
    <property type="project" value="UniProtKB-EC"/>
</dbReference>
<dbReference type="GO" id="GO:0009318">
    <property type="term" value="C:exodeoxyribonuclease VII complex"/>
    <property type="evidence" value="ECO:0007669"/>
    <property type="project" value="InterPro"/>
</dbReference>
<evidence type="ECO:0000259" key="1">
    <source>
        <dbReference type="Pfam" id="PF02601"/>
    </source>
</evidence>
<reference evidence="2 3" key="1">
    <citation type="submission" date="2020-08" db="EMBL/GenBank/DDBJ databases">
        <title>Genomic Encyclopedia of Type Strains, Phase IV (KMG-IV): sequencing the most valuable type-strain genomes for metagenomic binning, comparative biology and taxonomic classification.</title>
        <authorList>
            <person name="Goeker M."/>
        </authorList>
    </citation>
    <scope>NUCLEOTIDE SEQUENCE [LARGE SCALE GENOMIC DNA]</scope>
    <source>
        <strain evidence="2 3">DSM 13481</strain>
    </source>
</reference>
<evidence type="ECO:0000313" key="3">
    <source>
        <dbReference type="Proteomes" id="UP000555828"/>
    </source>
</evidence>
<dbReference type="Proteomes" id="UP000555828">
    <property type="component" value="Unassembled WGS sequence"/>
</dbReference>
<feature type="domain" description="Exonuclease VII large subunit C-terminal" evidence="1">
    <location>
        <begin position="152"/>
        <end position="459"/>
    </location>
</feature>
<dbReference type="InterPro" id="IPR020579">
    <property type="entry name" value="Exonuc_VII_lsu_C"/>
</dbReference>
<dbReference type="InterPro" id="IPR003753">
    <property type="entry name" value="Exonuc_VII_L"/>
</dbReference>
<dbReference type="Pfam" id="PF02601">
    <property type="entry name" value="Exonuc_VII_L"/>
    <property type="match status" value="1"/>
</dbReference>
<comment type="caution">
    <text evidence="2">The sequence shown here is derived from an EMBL/GenBank/DDBJ whole genome shotgun (WGS) entry which is preliminary data.</text>
</comment>
<keyword evidence="2" id="KW-0378">Hydrolase</keyword>
<name>A0A841GUK5_9BACT</name>
<sequence>MAGVKEFKDLIELNEYVTKKIEMTGLTSETFRFYADVVRANNHSTGLYIDVSQPYTAKNGTRNIEITVYVPRYLAPKILEVIKVSNVKELVGKKWIFQGKLSFFRDRMSFTFYADTIAPMGESEIEKRRKEILKELEVRNLLMKEKHDLSELPPIKKIAIITSKSAAGYEDFLKNLTVHYLYRPIVHLYESPMQGAQTASGIILALNRIRKSNIDYDVVVIARGGGARSDLMYFDDLSLGIEIAKFNEYCPILSGIGHERDFTIPDYVAWKRFATPTEVARAISKQIEDNVKKLDDSYNDLRILLSNVFKVYERTVELGLIDYMKKVIGSDFIKIVKDLDETYEKIENFVSYKINDSSQRLSEDFLRFISNSLENKLKSKKDSVENFEKILERDISILLSNKETMLNETFQELLKREEFAPLLFGGALVMKSGHFVKSIRQMKIGDKLDLFLKDGKVKTKVVTEKKIKKEELYGGHTLFRN</sequence>
<dbReference type="GO" id="GO:0006308">
    <property type="term" value="P:DNA catabolic process"/>
    <property type="evidence" value="ECO:0007669"/>
    <property type="project" value="InterPro"/>
</dbReference>
<evidence type="ECO:0000313" key="2">
    <source>
        <dbReference type="EMBL" id="MBB6063260.1"/>
    </source>
</evidence>
<accession>A0A841GUK5</accession>
<dbReference type="RefSeq" id="WP_184619850.1">
    <property type="nucleotide sequence ID" value="NZ_JACHEX010000005.1"/>
</dbReference>
<protein>
    <submittedName>
        <fullName evidence="2">Exodeoxyribonuclease VII large subunit</fullName>
        <ecNumber evidence="2">3.1.11.6</ecNumber>
    </submittedName>
</protein>
<dbReference type="EMBL" id="JACHEX010000005">
    <property type="protein sequence ID" value="MBB6063260.1"/>
    <property type="molecule type" value="Genomic_DNA"/>
</dbReference>